<organism evidence="1 2">
    <name type="scientific">Nonomuraea africana</name>
    <dbReference type="NCBI Taxonomy" id="46171"/>
    <lineage>
        <taxon>Bacteria</taxon>
        <taxon>Bacillati</taxon>
        <taxon>Actinomycetota</taxon>
        <taxon>Actinomycetes</taxon>
        <taxon>Streptosporangiales</taxon>
        <taxon>Streptosporangiaceae</taxon>
        <taxon>Nonomuraea</taxon>
    </lineage>
</organism>
<gene>
    <name evidence="1" type="ORF">H4W81_006455</name>
</gene>
<evidence type="ECO:0000313" key="2">
    <source>
        <dbReference type="Proteomes" id="UP000661607"/>
    </source>
</evidence>
<keyword evidence="2" id="KW-1185">Reference proteome</keyword>
<sequence length="98" mass="10931">MDHEHRNGRGDGCGGLVGTAIRGALRERARRLVLVDRRELTAETPNSANTRRVWRLSDGYQPLDDAERYADRVPQSCGLDLQGGDFASPAYTLRHLAR</sequence>
<accession>A0ABR9KNR8</accession>
<dbReference type="RefSeq" id="WP_192778200.1">
    <property type="nucleotide sequence ID" value="NZ_BAAASY010000022.1"/>
</dbReference>
<proteinExistence type="predicted"/>
<evidence type="ECO:0000313" key="1">
    <source>
        <dbReference type="EMBL" id="MBE1563676.1"/>
    </source>
</evidence>
<dbReference type="Proteomes" id="UP000661607">
    <property type="component" value="Unassembled WGS sequence"/>
</dbReference>
<dbReference type="EMBL" id="JADBEF010000001">
    <property type="protein sequence ID" value="MBE1563676.1"/>
    <property type="molecule type" value="Genomic_DNA"/>
</dbReference>
<protein>
    <submittedName>
        <fullName evidence="1">Uncharacterized protein</fullName>
    </submittedName>
</protein>
<comment type="caution">
    <text evidence="1">The sequence shown here is derived from an EMBL/GenBank/DDBJ whole genome shotgun (WGS) entry which is preliminary data.</text>
</comment>
<reference evidence="1 2" key="1">
    <citation type="submission" date="2020-10" db="EMBL/GenBank/DDBJ databases">
        <title>Sequencing the genomes of 1000 actinobacteria strains.</title>
        <authorList>
            <person name="Klenk H.-P."/>
        </authorList>
    </citation>
    <scope>NUCLEOTIDE SEQUENCE [LARGE SCALE GENOMIC DNA]</scope>
    <source>
        <strain evidence="1 2">DSM 43748</strain>
    </source>
</reference>
<name>A0ABR9KNR8_9ACTN</name>